<dbReference type="InterPro" id="IPR050638">
    <property type="entry name" value="AA-Vitamin_Transporters"/>
</dbReference>
<keyword evidence="10" id="KW-1185">Reference proteome</keyword>
<evidence type="ECO:0000256" key="6">
    <source>
        <dbReference type="SAM" id="MobiDB-lite"/>
    </source>
</evidence>
<dbReference type="InterPro" id="IPR037185">
    <property type="entry name" value="EmrE-like"/>
</dbReference>
<evidence type="ECO:0000256" key="5">
    <source>
        <dbReference type="ARBA" id="ARBA00023136"/>
    </source>
</evidence>
<proteinExistence type="inferred from homology"/>
<protein>
    <submittedName>
        <fullName evidence="9">EamA family transporter</fullName>
    </submittedName>
</protein>
<feature type="domain" description="EamA" evidence="8">
    <location>
        <begin position="156"/>
        <end position="297"/>
    </location>
</feature>
<evidence type="ECO:0000256" key="7">
    <source>
        <dbReference type="SAM" id="Phobius"/>
    </source>
</evidence>
<evidence type="ECO:0000256" key="4">
    <source>
        <dbReference type="ARBA" id="ARBA00022989"/>
    </source>
</evidence>
<feature type="transmembrane region" description="Helical" evidence="7">
    <location>
        <begin position="251"/>
        <end position="275"/>
    </location>
</feature>
<feature type="transmembrane region" description="Helical" evidence="7">
    <location>
        <begin position="225"/>
        <end position="244"/>
    </location>
</feature>
<dbReference type="PANTHER" id="PTHR32322:SF2">
    <property type="entry name" value="EAMA DOMAIN-CONTAINING PROTEIN"/>
    <property type="match status" value="1"/>
</dbReference>
<evidence type="ECO:0000313" key="9">
    <source>
        <dbReference type="EMBL" id="GAA2527794.1"/>
    </source>
</evidence>
<feature type="transmembrane region" description="Helical" evidence="7">
    <location>
        <begin position="156"/>
        <end position="173"/>
    </location>
</feature>
<organism evidence="9 10">
    <name type="scientific">Pilimelia columellifera subsp. columellifera</name>
    <dbReference type="NCBI Taxonomy" id="706583"/>
    <lineage>
        <taxon>Bacteria</taxon>
        <taxon>Bacillati</taxon>
        <taxon>Actinomycetota</taxon>
        <taxon>Actinomycetes</taxon>
        <taxon>Micromonosporales</taxon>
        <taxon>Micromonosporaceae</taxon>
        <taxon>Pilimelia</taxon>
    </lineage>
</organism>
<evidence type="ECO:0000256" key="2">
    <source>
        <dbReference type="ARBA" id="ARBA00007362"/>
    </source>
</evidence>
<evidence type="ECO:0000259" key="8">
    <source>
        <dbReference type="Pfam" id="PF00892"/>
    </source>
</evidence>
<feature type="transmembrane region" description="Helical" evidence="7">
    <location>
        <begin position="73"/>
        <end position="90"/>
    </location>
</feature>
<dbReference type="RefSeq" id="WP_344173356.1">
    <property type="nucleotide sequence ID" value="NZ_BAAARY010000014.1"/>
</dbReference>
<dbReference type="Pfam" id="PF00892">
    <property type="entry name" value="EamA"/>
    <property type="match status" value="2"/>
</dbReference>
<evidence type="ECO:0000256" key="1">
    <source>
        <dbReference type="ARBA" id="ARBA00004141"/>
    </source>
</evidence>
<sequence>MRSEHSAGAGLGLALLSAATFGSSGAFARPLLDTGWSAGAAVAARVGIAALILAVPAALALRGLWGVARSASGSVALFGLLAVGGAQVGFFNAVRYLPVGVALLLEYSGIVLVVAWMWARHGHRPRRLTVAGVAAAVVGLLLILDIAAGADIHPAGVAWGLVAAVGLASYFVLSAQLDPRLPAVALAAGGMAFGAAVLLALGVVGALPMRVASGPVLLAGHSVSWLVPVVGLSLVAAVIAYLAGIGAARTLGAALSSFVGLTEVVFAVLIAWLALGELPTVIQAVGGGCVVAGIALVRLDQLRHARPLPPPAGNSGQGTAANDELRSPAGCGNR</sequence>
<dbReference type="EMBL" id="BAAARY010000014">
    <property type="protein sequence ID" value="GAA2527794.1"/>
    <property type="molecule type" value="Genomic_DNA"/>
</dbReference>
<feature type="transmembrane region" description="Helical" evidence="7">
    <location>
        <begin position="96"/>
        <end position="118"/>
    </location>
</feature>
<dbReference type="SUPFAM" id="SSF103481">
    <property type="entry name" value="Multidrug resistance efflux transporter EmrE"/>
    <property type="match status" value="2"/>
</dbReference>
<gene>
    <name evidence="9" type="ORF">GCM10010201_28290</name>
</gene>
<feature type="transmembrane region" description="Helical" evidence="7">
    <location>
        <begin position="38"/>
        <end position="61"/>
    </location>
</feature>
<accession>A0ABP6AYI2</accession>
<evidence type="ECO:0000256" key="3">
    <source>
        <dbReference type="ARBA" id="ARBA00022692"/>
    </source>
</evidence>
<keyword evidence="5 7" id="KW-0472">Membrane</keyword>
<feature type="transmembrane region" description="Helical" evidence="7">
    <location>
        <begin position="281"/>
        <end position="299"/>
    </location>
</feature>
<dbReference type="PANTHER" id="PTHR32322">
    <property type="entry name" value="INNER MEMBRANE TRANSPORTER"/>
    <property type="match status" value="1"/>
</dbReference>
<comment type="caution">
    <text evidence="9">The sequence shown here is derived from an EMBL/GenBank/DDBJ whole genome shotgun (WGS) entry which is preliminary data.</text>
</comment>
<comment type="subcellular location">
    <subcellularLocation>
        <location evidence="1">Membrane</location>
        <topology evidence="1">Multi-pass membrane protein</topology>
    </subcellularLocation>
</comment>
<keyword evidence="4 7" id="KW-1133">Transmembrane helix</keyword>
<feature type="region of interest" description="Disordered" evidence="6">
    <location>
        <begin position="308"/>
        <end position="334"/>
    </location>
</feature>
<keyword evidence="3 7" id="KW-0812">Transmembrane</keyword>
<name>A0ABP6AYI2_9ACTN</name>
<feature type="domain" description="EamA" evidence="8">
    <location>
        <begin position="10"/>
        <end position="144"/>
    </location>
</feature>
<feature type="transmembrane region" description="Helical" evidence="7">
    <location>
        <begin position="185"/>
        <end position="205"/>
    </location>
</feature>
<feature type="transmembrane region" description="Helical" evidence="7">
    <location>
        <begin position="130"/>
        <end position="150"/>
    </location>
</feature>
<reference evidence="10" key="1">
    <citation type="journal article" date="2019" name="Int. J. Syst. Evol. Microbiol.">
        <title>The Global Catalogue of Microorganisms (GCM) 10K type strain sequencing project: providing services to taxonomists for standard genome sequencing and annotation.</title>
        <authorList>
            <consortium name="The Broad Institute Genomics Platform"/>
            <consortium name="The Broad Institute Genome Sequencing Center for Infectious Disease"/>
            <person name="Wu L."/>
            <person name="Ma J."/>
        </authorList>
    </citation>
    <scope>NUCLEOTIDE SEQUENCE [LARGE SCALE GENOMIC DNA]</scope>
    <source>
        <strain evidence="10">JCM 3367</strain>
    </source>
</reference>
<dbReference type="Proteomes" id="UP001499978">
    <property type="component" value="Unassembled WGS sequence"/>
</dbReference>
<comment type="similarity">
    <text evidence="2">Belongs to the EamA transporter family.</text>
</comment>
<evidence type="ECO:0000313" key="10">
    <source>
        <dbReference type="Proteomes" id="UP001499978"/>
    </source>
</evidence>
<dbReference type="InterPro" id="IPR000620">
    <property type="entry name" value="EamA_dom"/>
</dbReference>